<evidence type="ECO:0000256" key="1">
    <source>
        <dbReference type="ARBA" id="ARBA00022741"/>
    </source>
</evidence>
<gene>
    <name evidence="4" type="ORF">CNMCM5623_007777</name>
</gene>
<comment type="caution">
    <text evidence="4">The sequence shown here is derived from an EMBL/GenBank/DDBJ whole genome shotgun (WGS) entry which is preliminary data.</text>
</comment>
<dbReference type="GO" id="GO:0005524">
    <property type="term" value="F:ATP binding"/>
    <property type="evidence" value="ECO:0007669"/>
    <property type="project" value="UniProtKB-KW"/>
</dbReference>
<protein>
    <recommendedName>
        <fullName evidence="3">Protein kinase domain-containing protein</fullName>
    </recommendedName>
</protein>
<sequence length="265" mass="29077">MSDQIRGLSAPVKQHTFLLTELGNAYSRTVLPKFLFEKEPPKVDVSGAFRNQRFPPPDDKIFLPIIASAGGMSCLGRANTGELPVSYFKSCPLVNLKVPADRIVKTSHKNLVNLQDAFLEEDRLIFTYDSWGISLQEILHVHNVFAFDEGAVATICKEILNGLKYLHDKIGVVYGSLLCRTVVLTNEGQVKIANIGESMARGHKMDDICLDVEGILQIAGALLQVIPGNGSEKVIGAQAESFVRTPTDATVDEILSHRFLEEGVD</sequence>
<dbReference type="EMBL" id="JACBAE010001352">
    <property type="protein sequence ID" value="KAF7162531.1"/>
    <property type="molecule type" value="Genomic_DNA"/>
</dbReference>
<evidence type="ECO:0000259" key="3">
    <source>
        <dbReference type="PROSITE" id="PS50011"/>
    </source>
</evidence>
<dbReference type="InterPro" id="IPR011009">
    <property type="entry name" value="Kinase-like_dom_sf"/>
</dbReference>
<dbReference type="AlphaFoldDB" id="A0A8H6PYW1"/>
<dbReference type="Gene3D" id="1.10.510.10">
    <property type="entry name" value="Transferase(Phosphotransferase) domain 1"/>
    <property type="match status" value="1"/>
</dbReference>
<dbReference type="PANTHER" id="PTHR48012">
    <property type="entry name" value="STERILE20-LIKE KINASE, ISOFORM B-RELATED"/>
    <property type="match status" value="1"/>
</dbReference>
<proteinExistence type="predicted"/>
<accession>A0A8H6PYW1</accession>
<dbReference type="InterPro" id="IPR000719">
    <property type="entry name" value="Prot_kinase_dom"/>
</dbReference>
<dbReference type="Proteomes" id="UP000654922">
    <property type="component" value="Unassembled WGS sequence"/>
</dbReference>
<dbReference type="PANTHER" id="PTHR48012:SF2">
    <property type="entry name" value="STERILE20-LIKE KINASE, ISOFORM B"/>
    <property type="match status" value="1"/>
</dbReference>
<dbReference type="InterPro" id="IPR050629">
    <property type="entry name" value="STE20/SPS1-PAK"/>
</dbReference>
<evidence type="ECO:0000313" key="5">
    <source>
        <dbReference type="Proteomes" id="UP000654922"/>
    </source>
</evidence>
<dbReference type="OrthoDB" id="3254104at2759"/>
<feature type="domain" description="Protein kinase" evidence="3">
    <location>
        <begin position="16"/>
        <end position="265"/>
    </location>
</feature>
<evidence type="ECO:0000256" key="2">
    <source>
        <dbReference type="ARBA" id="ARBA00022840"/>
    </source>
</evidence>
<dbReference type="Pfam" id="PF00069">
    <property type="entry name" value="Pkinase"/>
    <property type="match status" value="1"/>
</dbReference>
<dbReference type="PROSITE" id="PS50011">
    <property type="entry name" value="PROTEIN_KINASE_DOM"/>
    <property type="match status" value="1"/>
</dbReference>
<reference evidence="4" key="1">
    <citation type="submission" date="2020-06" db="EMBL/GenBank/DDBJ databases">
        <title>Draft genome sequences of strains closely related to Aspergillus parafelis and Aspergillus hiratsukae.</title>
        <authorList>
            <person name="Dos Santos R.A.C."/>
            <person name="Rivero-Menendez O."/>
            <person name="Steenwyk J.L."/>
            <person name="Mead M.E."/>
            <person name="Goldman G.H."/>
            <person name="Alastruey-Izquierdo A."/>
            <person name="Rokas A."/>
        </authorList>
    </citation>
    <scope>NUCLEOTIDE SEQUENCE</scope>
    <source>
        <strain evidence="4">CNM-CM5623</strain>
    </source>
</reference>
<evidence type="ECO:0000313" key="4">
    <source>
        <dbReference type="EMBL" id="KAF7162531.1"/>
    </source>
</evidence>
<keyword evidence="2" id="KW-0067">ATP-binding</keyword>
<dbReference type="SUPFAM" id="SSF56112">
    <property type="entry name" value="Protein kinase-like (PK-like)"/>
    <property type="match status" value="1"/>
</dbReference>
<name>A0A8H6PYW1_9EURO</name>
<keyword evidence="1" id="KW-0547">Nucleotide-binding</keyword>
<dbReference type="GO" id="GO:0004674">
    <property type="term" value="F:protein serine/threonine kinase activity"/>
    <property type="evidence" value="ECO:0007669"/>
    <property type="project" value="TreeGrafter"/>
</dbReference>
<dbReference type="GO" id="GO:0005737">
    <property type="term" value="C:cytoplasm"/>
    <property type="evidence" value="ECO:0007669"/>
    <property type="project" value="TreeGrafter"/>
</dbReference>
<organism evidence="4 5">
    <name type="scientific">Aspergillus felis</name>
    <dbReference type="NCBI Taxonomy" id="1287682"/>
    <lineage>
        <taxon>Eukaryota</taxon>
        <taxon>Fungi</taxon>
        <taxon>Dikarya</taxon>
        <taxon>Ascomycota</taxon>
        <taxon>Pezizomycotina</taxon>
        <taxon>Eurotiomycetes</taxon>
        <taxon>Eurotiomycetidae</taxon>
        <taxon>Eurotiales</taxon>
        <taxon>Aspergillaceae</taxon>
        <taxon>Aspergillus</taxon>
        <taxon>Aspergillus subgen. Fumigati</taxon>
    </lineage>
</organism>